<protein>
    <submittedName>
        <fullName evidence="3">Tetratricopeptide repeat protein</fullName>
    </submittedName>
</protein>
<reference evidence="4" key="1">
    <citation type="journal article" date="2019" name="Int. J. Syst. Evol. Microbiol.">
        <title>The Global Catalogue of Microorganisms (GCM) 10K type strain sequencing project: providing services to taxonomists for standard genome sequencing and annotation.</title>
        <authorList>
            <consortium name="The Broad Institute Genomics Platform"/>
            <consortium name="The Broad Institute Genome Sequencing Center for Infectious Disease"/>
            <person name="Wu L."/>
            <person name="Ma J."/>
        </authorList>
    </citation>
    <scope>NUCLEOTIDE SEQUENCE [LARGE SCALE GENOMIC DNA]</scope>
    <source>
        <strain evidence="4">NBRC 103632</strain>
    </source>
</reference>
<keyword evidence="2" id="KW-0732">Signal</keyword>
<dbReference type="Pfam" id="PF13432">
    <property type="entry name" value="TPR_16"/>
    <property type="match status" value="1"/>
</dbReference>
<keyword evidence="1" id="KW-0802">TPR repeat</keyword>
<feature type="repeat" description="TPR" evidence="1">
    <location>
        <begin position="38"/>
        <end position="71"/>
    </location>
</feature>
<evidence type="ECO:0000256" key="2">
    <source>
        <dbReference type="SAM" id="SignalP"/>
    </source>
</evidence>
<comment type="caution">
    <text evidence="3">The sequence shown here is derived from an EMBL/GenBank/DDBJ whole genome shotgun (WGS) entry which is preliminary data.</text>
</comment>
<dbReference type="InterPro" id="IPR019734">
    <property type="entry name" value="TPR_rpt"/>
</dbReference>
<dbReference type="SMART" id="SM00028">
    <property type="entry name" value="TPR"/>
    <property type="match status" value="2"/>
</dbReference>
<dbReference type="PROSITE" id="PS50005">
    <property type="entry name" value="TPR"/>
    <property type="match status" value="2"/>
</dbReference>
<feature type="chain" id="PRO_5045180821" evidence="2">
    <location>
        <begin position="21"/>
        <end position="285"/>
    </location>
</feature>
<dbReference type="PROSITE" id="PS51257">
    <property type="entry name" value="PROKAR_LIPOPROTEIN"/>
    <property type="match status" value="1"/>
</dbReference>
<dbReference type="Gene3D" id="1.25.40.10">
    <property type="entry name" value="Tetratricopeptide repeat domain"/>
    <property type="match status" value="1"/>
</dbReference>
<evidence type="ECO:0000256" key="1">
    <source>
        <dbReference type="PROSITE-ProRule" id="PRU00339"/>
    </source>
</evidence>
<proteinExistence type="predicted"/>
<dbReference type="InterPro" id="IPR011990">
    <property type="entry name" value="TPR-like_helical_dom_sf"/>
</dbReference>
<feature type="signal peptide" evidence="2">
    <location>
        <begin position="1"/>
        <end position="20"/>
    </location>
</feature>
<dbReference type="EMBL" id="JBHSFZ010000064">
    <property type="protein sequence ID" value="MFC4596277.1"/>
    <property type="molecule type" value="Genomic_DNA"/>
</dbReference>
<dbReference type="Proteomes" id="UP001595957">
    <property type="component" value="Unassembled WGS sequence"/>
</dbReference>
<evidence type="ECO:0000313" key="4">
    <source>
        <dbReference type="Proteomes" id="UP001595957"/>
    </source>
</evidence>
<sequence length="285" mass="29548">MKRRAMAVALIFASAACSSANRDVAIRSVNSEAVGTAGQDSLARGDVLFSRGEHALALDAYRRAMRQNPADPHALNGVAISYAAIGRHDLAREYFELALARAPQDERIHRNFARSLMAQGLQAEANALLAQIGQGAVPGTARRPTLAQLAASGGGTPAGLPARTAGLDLERVSMGEVRLRTLAVSGARPTLPGRRTSQLNTAIVTVANASKSAPAISLTRELKAPIVQLSATSDATLDKPVASLGCNVSPVGANAKASPACATMAGAVEHDGLFEQLWKWSGGRG</sequence>
<dbReference type="SUPFAM" id="SSF48452">
    <property type="entry name" value="TPR-like"/>
    <property type="match status" value="1"/>
</dbReference>
<feature type="repeat" description="TPR" evidence="1">
    <location>
        <begin position="72"/>
        <end position="105"/>
    </location>
</feature>
<accession>A0ABV9F3R4</accession>
<keyword evidence="4" id="KW-1185">Reference proteome</keyword>
<gene>
    <name evidence="3" type="ORF">ACFO3E_19185</name>
</gene>
<evidence type="ECO:0000313" key="3">
    <source>
        <dbReference type="EMBL" id="MFC4596277.1"/>
    </source>
</evidence>
<dbReference type="RefSeq" id="WP_156518491.1">
    <property type="nucleotide sequence ID" value="NZ_JBHSFZ010000064.1"/>
</dbReference>
<organism evidence="3 4">
    <name type="scientific">Sphingobium tyrosinilyticum</name>
    <dbReference type="NCBI Taxonomy" id="2715436"/>
    <lineage>
        <taxon>Bacteria</taxon>
        <taxon>Pseudomonadati</taxon>
        <taxon>Pseudomonadota</taxon>
        <taxon>Alphaproteobacteria</taxon>
        <taxon>Sphingomonadales</taxon>
        <taxon>Sphingomonadaceae</taxon>
        <taxon>Sphingobium</taxon>
    </lineage>
</organism>
<name>A0ABV9F3R4_9SPHN</name>